<keyword evidence="2 4" id="KW-0689">Ribosomal protein</keyword>
<dbReference type="OrthoDB" id="274622at2759"/>
<sequence length="138" mass="15349">MSTPTFRVWLKVDASGKILGRLATSVAVSLMGKNKPGYVPAVDSGDFVVVTNAKSVALSGDRAAKKTYWKYTGYPGGRYETKFSEMVEKKPEEVIRLAVKRMLPKNNLRDVRLNRLKVFPGEAPPTVEANILKVYERS</sequence>
<evidence type="ECO:0000313" key="5">
    <source>
        <dbReference type="Proteomes" id="UP000070544"/>
    </source>
</evidence>
<dbReference type="NCBIfam" id="TIGR01066">
    <property type="entry name" value="rplM_bact"/>
    <property type="match status" value="1"/>
</dbReference>
<evidence type="ECO:0000256" key="3">
    <source>
        <dbReference type="ARBA" id="ARBA00023274"/>
    </source>
</evidence>
<dbReference type="EMBL" id="KQ965773">
    <property type="protein sequence ID" value="KXS13899.1"/>
    <property type="molecule type" value="Genomic_DNA"/>
</dbReference>
<dbReference type="PIRSF" id="PIRSF002181">
    <property type="entry name" value="Ribosomal_L13"/>
    <property type="match status" value="1"/>
</dbReference>
<protein>
    <submittedName>
        <fullName evidence="4">60S ribosomal protein L23</fullName>
    </submittedName>
</protein>
<dbReference type="GO" id="GO:0003735">
    <property type="term" value="F:structural constituent of ribosome"/>
    <property type="evidence" value="ECO:0007669"/>
    <property type="project" value="EnsemblFungi"/>
</dbReference>
<dbReference type="GO" id="GO:0003729">
    <property type="term" value="F:mRNA binding"/>
    <property type="evidence" value="ECO:0007669"/>
    <property type="project" value="TreeGrafter"/>
</dbReference>
<dbReference type="Pfam" id="PF00572">
    <property type="entry name" value="Ribosomal_L13"/>
    <property type="match status" value="1"/>
</dbReference>
<dbReference type="OMA" id="MNTRHTA"/>
<dbReference type="InterPro" id="IPR005822">
    <property type="entry name" value="Ribosomal_uL13"/>
</dbReference>
<organism evidence="4 5">
    <name type="scientific">Gonapodya prolifera (strain JEL478)</name>
    <name type="common">Monoblepharis prolifera</name>
    <dbReference type="NCBI Taxonomy" id="1344416"/>
    <lineage>
        <taxon>Eukaryota</taxon>
        <taxon>Fungi</taxon>
        <taxon>Fungi incertae sedis</taxon>
        <taxon>Chytridiomycota</taxon>
        <taxon>Chytridiomycota incertae sedis</taxon>
        <taxon>Monoblepharidomycetes</taxon>
        <taxon>Monoblepharidales</taxon>
        <taxon>Gonapodyaceae</taxon>
        <taxon>Gonapodya</taxon>
    </lineage>
</organism>
<dbReference type="AlphaFoldDB" id="A0A139AB61"/>
<evidence type="ECO:0000256" key="2">
    <source>
        <dbReference type="ARBA" id="ARBA00022980"/>
    </source>
</evidence>
<dbReference type="Proteomes" id="UP000070544">
    <property type="component" value="Unassembled WGS sequence"/>
</dbReference>
<accession>A0A139AB61</accession>
<proteinExistence type="inferred from homology"/>
<keyword evidence="3" id="KW-0687">Ribonucleoprotein</keyword>
<dbReference type="PANTHER" id="PTHR11545:SF2">
    <property type="entry name" value="LARGE RIBOSOMAL SUBUNIT PROTEIN UL13M"/>
    <property type="match status" value="1"/>
</dbReference>
<dbReference type="CDD" id="cd00392">
    <property type="entry name" value="Ribosomal_L13"/>
    <property type="match status" value="1"/>
</dbReference>
<dbReference type="STRING" id="1344416.A0A139AB61"/>
<dbReference type="InterPro" id="IPR005823">
    <property type="entry name" value="Ribosomal_uL13_bac-type"/>
</dbReference>
<dbReference type="GO" id="GO:0005762">
    <property type="term" value="C:mitochondrial large ribosomal subunit"/>
    <property type="evidence" value="ECO:0007669"/>
    <property type="project" value="EnsemblFungi"/>
</dbReference>
<dbReference type="SUPFAM" id="SSF52161">
    <property type="entry name" value="Ribosomal protein L13"/>
    <property type="match status" value="1"/>
</dbReference>
<name>A0A139AB61_GONPJ</name>
<dbReference type="GO" id="GO:0017148">
    <property type="term" value="P:negative regulation of translation"/>
    <property type="evidence" value="ECO:0007669"/>
    <property type="project" value="TreeGrafter"/>
</dbReference>
<comment type="similarity">
    <text evidence="1">Belongs to the universal ribosomal protein uL13 family.</text>
</comment>
<gene>
    <name evidence="4" type="ORF">M427DRAFT_33553</name>
</gene>
<dbReference type="Gene3D" id="3.90.1180.10">
    <property type="entry name" value="Ribosomal protein L13"/>
    <property type="match status" value="1"/>
</dbReference>
<dbReference type="InterPro" id="IPR036899">
    <property type="entry name" value="Ribosomal_uL13_sf"/>
</dbReference>
<dbReference type="GO" id="GO:0006412">
    <property type="term" value="P:translation"/>
    <property type="evidence" value="ECO:0007669"/>
    <property type="project" value="InterPro"/>
</dbReference>
<dbReference type="HAMAP" id="MF_01366">
    <property type="entry name" value="Ribosomal_uL13"/>
    <property type="match status" value="1"/>
</dbReference>
<reference evidence="4 5" key="1">
    <citation type="journal article" date="2015" name="Genome Biol. Evol.">
        <title>Phylogenomic analyses indicate that early fungi evolved digesting cell walls of algal ancestors of land plants.</title>
        <authorList>
            <person name="Chang Y."/>
            <person name="Wang S."/>
            <person name="Sekimoto S."/>
            <person name="Aerts A.L."/>
            <person name="Choi C."/>
            <person name="Clum A."/>
            <person name="LaButti K.M."/>
            <person name="Lindquist E.A."/>
            <person name="Yee Ngan C."/>
            <person name="Ohm R.A."/>
            <person name="Salamov A.A."/>
            <person name="Grigoriev I.V."/>
            <person name="Spatafora J.W."/>
            <person name="Berbee M.L."/>
        </authorList>
    </citation>
    <scope>NUCLEOTIDE SEQUENCE [LARGE SCALE GENOMIC DNA]</scope>
    <source>
        <strain evidence="4 5">JEL478</strain>
    </source>
</reference>
<keyword evidence="5" id="KW-1185">Reference proteome</keyword>
<evidence type="ECO:0000313" key="4">
    <source>
        <dbReference type="EMBL" id="KXS13899.1"/>
    </source>
</evidence>
<evidence type="ECO:0000256" key="1">
    <source>
        <dbReference type="ARBA" id="ARBA00006227"/>
    </source>
</evidence>
<dbReference type="PANTHER" id="PTHR11545">
    <property type="entry name" value="RIBOSOMAL PROTEIN L13"/>
    <property type="match status" value="1"/>
</dbReference>